<sequence length="223" mass="24542">MSKGGCTSAVHITYKVRRKASRLRLRELTIPPLHGYALLNISHSRPSPARTTPQPGSLGGSPWLCRLSDSGTEHQILPQELVDAVEEAVKEHRPTQDPKLTYIYTSACWVHGDNRKDVKTDTTHVTQPVELLHWRPALEQRIPGSTVLNGIVIRPSLSYGESASILAPLFNKAYEGKIECYGTPGDARTPDNWGGSLNRIRTNLGDSEGLGLMFVRTNGQISP</sequence>
<dbReference type="EMBL" id="JADCUA010000003">
    <property type="protein sequence ID" value="KAH9841469.1"/>
    <property type="molecule type" value="Genomic_DNA"/>
</dbReference>
<dbReference type="GeneID" id="71998612"/>
<accession>A0ABQ8KSC8</accession>
<proteinExistence type="predicted"/>
<evidence type="ECO:0000313" key="1">
    <source>
        <dbReference type="EMBL" id="KAH9841469.1"/>
    </source>
</evidence>
<organism evidence="1 2">
    <name type="scientific">Rhodofomes roseus</name>
    <dbReference type="NCBI Taxonomy" id="34475"/>
    <lineage>
        <taxon>Eukaryota</taxon>
        <taxon>Fungi</taxon>
        <taxon>Dikarya</taxon>
        <taxon>Basidiomycota</taxon>
        <taxon>Agaricomycotina</taxon>
        <taxon>Agaricomycetes</taxon>
        <taxon>Polyporales</taxon>
        <taxon>Rhodofomes</taxon>
    </lineage>
</organism>
<keyword evidence="2" id="KW-1185">Reference proteome</keyword>
<reference evidence="1 2" key="1">
    <citation type="journal article" date="2021" name="Environ. Microbiol.">
        <title>Gene family expansions and transcriptome signatures uncover fungal adaptations to wood decay.</title>
        <authorList>
            <person name="Hage H."/>
            <person name="Miyauchi S."/>
            <person name="Viragh M."/>
            <person name="Drula E."/>
            <person name="Min B."/>
            <person name="Chaduli D."/>
            <person name="Navarro D."/>
            <person name="Favel A."/>
            <person name="Norest M."/>
            <person name="Lesage-Meessen L."/>
            <person name="Balint B."/>
            <person name="Merenyi Z."/>
            <person name="de Eugenio L."/>
            <person name="Morin E."/>
            <person name="Martinez A.T."/>
            <person name="Baldrian P."/>
            <person name="Stursova M."/>
            <person name="Martinez M.J."/>
            <person name="Novotny C."/>
            <person name="Magnuson J.K."/>
            <person name="Spatafora J.W."/>
            <person name="Maurice S."/>
            <person name="Pangilinan J."/>
            <person name="Andreopoulos W."/>
            <person name="LaButti K."/>
            <person name="Hundley H."/>
            <person name="Na H."/>
            <person name="Kuo A."/>
            <person name="Barry K."/>
            <person name="Lipzen A."/>
            <person name="Henrissat B."/>
            <person name="Riley R."/>
            <person name="Ahrendt S."/>
            <person name="Nagy L.G."/>
            <person name="Grigoriev I.V."/>
            <person name="Martin F."/>
            <person name="Rosso M.N."/>
        </authorList>
    </citation>
    <scope>NUCLEOTIDE SEQUENCE [LARGE SCALE GENOMIC DNA]</scope>
    <source>
        <strain evidence="1 2">CIRM-BRFM 1785</strain>
    </source>
</reference>
<name>A0ABQ8KSC8_9APHY</name>
<dbReference type="Proteomes" id="UP000814176">
    <property type="component" value="Unassembled WGS sequence"/>
</dbReference>
<evidence type="ECO:0000313" key="2">
    <source>
        <dbReference type="Proteomes" id="UP000814176"/>
    </source>
</evidence>
<dbReference type="RefSeq" id="XP_047782768.1">
    <property type="nucleotide sequence ID" value="XM_047917880.1"/>
</dbReference>
<comment type="caution">
    <text evidence="1">The sequence shown here is derived from an EMBL/GenBank/DDBJ whole genome shotgun (WGS) entry which is preliminary data.</text>
</comment>
<gene>
    <name evidence="1" type="ORF">C8Q71DRAFT_330997</name>
</gene>
<protein>
    <submittedName>
        <fullName evidence="1">Uncharacterized protein</fullName>
    </submittedName>
</protein>